<evidence type="ECO:0000256" key="3">
    <source>
        <dbReference type="ARBA" id="ARBA00023002"/>
    </source>
</evidence>
<comment type="caution">
    <text evidence="6">The sequence shown here is derived from an EMBL/GenBank/DDBJ whole genome shotgun (WGS) entry which is preliminary data.</text>
</comment>
<keyword evidence="1" id="KW-0285">Flavoprotein</keyword>
<keyword evidence="7" id="KW-1185">Reference proteome</keyword>
<dbReference type="PANTHER" id="PTHR42847:SF4">
    <property type="entry name" value="ALKANESULFONATE MONOOXYGENASE-RELATED"/>
    <property type="match status" value="1"/>
</dbReference>
<accession>A0A7K1FEN6</accession>
<dbReference type="SUPFAM" id="SSF51679">
    <property type="entry name" value="Bacterial luciferase-like"/>
    <property type="match status" value="1"/>
</dbReference>
<dbReference type="GO" id="GO:0016705">
    <property type="term" value="F:oxidoreductase activity, acting on paired donors, with incorporation or reduction of molecular oxygen"/>
    <property type="evidence" value="ECO:0007669"/>
    <property type="project" value="InterPro"/>
</dbReference>
<proteinExistence type="predicted"/>
<dbReference type="GO" id="GO:0004497">
    <property type="term" value="F:monooxygenase activity"/>
    <property type="evidence" value="ECO:0007669"/>
    <property type="project" value="UniProtKB-KW"/>
</dbReference>
<dbReference type="AlphaFoldDB" id="A0A7K1FEN6"/>
<feature type="domain" description="Luciferase-like" evidence="5">
    <location>
        <begin position="54"/>
        <end position="353"/>
    </location>
</feature>
<reference evidence="6 7" key="1">
    <citation type="submission" date="2019-11" db="EMBL/GenBank/DDBJ databases">
        <authorList>
            <person name="Jiang L.-Q."/>
        </authorList>
    </citation>
    <scope>NUCLEOTIDE SEQUENCE [LARGE SCALE GENOMIC DNA]</scope>
    <source>
        <strain evidence="6 7">YIM 132087</strain>
    </source>
</reference>
<evidence type="ECO:0000259" key="5">
    <source>
        <dbReference type="Pfam" id="PF00296"/>
    </source>
</evidence>
<dbReference type="InterPro" id="IPR011251">
    <property type="entry name" value="Luciferase-like_dom"/>
</dbReference>
<dbReference type="Proteomes" id="UP000460221">
    <property type="component" value="Unassembled WGS sequence"/>
</dbReference>
<organism evidence="6 7">
    <name type="scientific">Nakamurella alba</name>
    <dbReference type="NCBI Taxonomy" id="2665158"/>
    <lineage>
        <taxon>Bacteria</taxon>
        <taxon>Bacillati</taxon>
        <taxon>Actinomycetota</taxon>
        <taxon>Actinomycetes</taxon>
        <taxon>Nakamurellales</taxon>
        <taxon>Nakamurellaceae</taxon>
        <taxon>Nakamurella</taxon>
    </lineage>
</organism>
<dbReference type="InterPro" id="IPR036661">
    <property type="entry name" value="Luciferase-like_sf"/>
</dbReference>
<dbReference type="EMBL" id="WLYK01000001">
    <property type="protein sequence ID" value="MTD12567.1"/>
    <property type="molecule type" value="Genomic_DNA"/>
</dbReference>
<protein>
    <submittedName>
        <fullName evidence="6">LLM class flavin-dependent oxidoreductase</fullName>
    </submittedName>
</protein>
<dbReference type="RefSeq" id="WP_154766611.1">
    <property type="nucleotide sequence ID" value="NZ_WLYK01000001.1"/>
</dbReference>
<keyword evidence="2" id="KW-0288">FMN</keyword>
<dbReference type="Pfam" id="PF00296">
    <property type="entry name" value="Bac_luciferase"/>
    <property type="match status" value="1"/>
</dbReference>
<dbReference type="PANTHER" id="PTHR42847">
    <property type="entry name" value="ALKANESULFONATE MONOOXYGENASE"/>
    <property type="match status" value="1"/>
</dbReference>
<sequence length="384" mass="41255">MNKLSNHRAVLDRTVPTAGSRLLGGPNKLKLAVFGPNLSGGAGVLTTLDGPPVVGNWNEARSLVVAADRAGFEAAVPVVRWKGFRSESGFWDRSLDTFTWAAGVAAVTESITVFTSCMVPMVHPVFAAKAGATIDHIAGGRWGLNVVSGWIMPEFRMFGLPELDGNARYAYADEWTEVVTRLWATDEEFDHEGQFFQLRGLASEPKPMSTPRPLIMNAGMSAAGKDFALRRADIMFIQINSPDVATIVADLRAAATAAARPLSIWGTALLVCRPTVQEASEYVARFVDANADVEGIRRFAETLLGNASGSHANIGEGAELIAKLSASGRQLPIVGTPEMIVDKLAWLSELGLDGLGLTWIDYDEGIAQFHQELLPLLVEAGLRV</sequence>
<evidence type="ECO:0000256" key="4">
    <source>
        <dbReference type="ARBA" id="ARBA00023033"/>
    </source>
</evidence>
<dbReference type="Gene3D" id="3.20.20.30">
    <property type="entry name" value="Luciferase-like domain"/>
    <property type="match status" value="1"/>
</dbReference>
<evidence type="ECO:0000313" key="6">
    <source>
        <dbReference type="EMBL" id="MTD12567.1"/>
    </source>
</evidence>
<keyword evidence="3" id="KW-0560">Oxidoreductase</keyword>
<evidence type="ECO:0000256" key="2">
    <source>
        <dbReference type="ARBA" id="ARBA00022643"/>
    </source>
</evidence>
<keyword evidence="4" id="KW-0503">Monooxygenase</keyword>
<dbReference type="InterPro" id="IPR050172">
    <property type="entry name" value="SsuD_RutA_monooxygenase"/>
</dbReference>
<gene>
    <name evidence="6" type="ORF">GIS00_01230</name>
</gene>
<name>A0A7K1FEN6_9ACTN</name>
<evidence type="ECO:0000256" key="1">
    <source>
        <dbReference type="ARBA" id="ARBA00022630"/>
    </source>
</evidence>
<evidence type="ECO:0000313" key="7">
    <source>
        <dbReference type="Proteomes" id="UP000460221"/>
    </source>
</evidence>